<protein>
    <recommendedName>
        <fullName evidence="3">N-terminal acetyltransferase B complex subunit MDM20 homolog</fullName>
    </recommendedName>
</protein>
<dbReference type="PANTHER" id="PTHR22767">
    <property type="entry name" value="N-TERMINAL ACETYLTRANSFERASE-RELATED"/>
    <property type="match status" value="1"/>
</dbReference>
<organism evidence="5 6">
    <name type="scientific">Coptotermes formosanus</name>
    <name type="common">Formosan subterranean termite</name>
    <dbReference type="NCBI Taxonomy" id="36987"/>
    <lineage>
        <taxon>Eukaryota</taxon>
        <taxon>Metazoa</taxon>
        <taxon>Ecdysozoa</taxon>
        <taxon>Arthropoda</taxon>
        <taxon>Hexapoda</taxon>
        <taxon>Insecta</taxon>
        <taxon>Pterygota</taxon>
        <taxon>Neoptera</taxon>
        <taxon>Polyneoptera</taxon>
        <taxon>Dictyoptera</taxon>
        <taxon>Blattodea</taxon>
        <taxon>Blattoidea</taxon>
        <taxon>Termitoidae</taxon>
        <taxon>Rhinotermitidae</taxon>
        <taxon>Coptotermes</taxon>
    </lineage>
</organism>
<sequence length="1034" mass="116908">MAAKTHVDSSVGERRLRPIYDWLDNGNNKKALQEADKVLKKQPNFQCAKVLKALALLRLGKEDECIQLLDGVRAEVPCDDSTLQAMTICYREIHNPERICEIYEAATKKEPNNEELLTHLFMSYVRVADYKKQQQAAMALYKLKPKNPYYFWAVMSVVMQAYKADEKLAKNIVLVLAERMVKKFVNEGKIEAEQEVQLYIMVLEMQGKFEEALQVVEGPLGEKLVSYVFVPLKRASLLMKLGRWRDCNILYKLLLREDIDARWQVADTTLEMCRDFLSLVLSENEALSKRLRGPYLAYLEFYRRLHERGEKPEELLGDIVELFMRYFRNFGDKSCCVSDLKMFLPLLLNNRTKDFIQNINETVGLKSGELPSSVRQMQEHISSLQLSRCVGCHVELSVADKLALASSLLKYYDHGHSFNRDILQTEFAYNDPYALLAAHVLYDVWVETGSSQHIYDAILVLEYALTISPSNFHIKLLLLRFYTILGAGGAAHQIYELLDVKHMQLDSLGYYHCNNTFVTGQFAVTSALYETTLKFFTGNYKDSVDHLTFSYKFGSFLKIEEFVEFRERLNNSLHYALVTVERMLFELLASEDFRDTVKYIEGMDVTPEKDKVDWENLQDNRDVQVILSWDPPMRQVTKEIECQTFLDDVSFLRIRNLTLRCLASAAEIACASESHSQDVRQHIHNHQNNVGPVINGEVKEDDIGVTHHETFAKISDELLNLYESLTANAPAQVPQDIIGAPLPSRLHGYLASPSCCVLLELLGLIKLFIQEKEDNSLTKMAGRAAELVTAAVHKASGMIKACGSEGADQLSGRRALLEYVVNTVETISLAAILCGVGHSLVKPLKAPLVRKGKKKKKNSNDQNQNNQQSQSQRIEVLNRLVSDLQGAAEELYSALECWQSIPPTLSVISIFAEDLPSHLQALCLLGSENSNQNGCCNSTRSGLGSAVDSKLYDSHTASLREIRQLLRMKVKLVDKHVVISARNAHSSTVLLICPVEPLITEHMISMATISNTTTKHKLLSVQGKLDIINMVDVS</sequence>
<proteinExistence type="inferred from homology"/>
<evidence type="ECO:0000256" key="4">
    <source>
        <dbReference type="SAM" id="MobiDB-lite"/>
    </source>
</evidence>
<dbReference type="AlphaFoldDB" id="A0A6L2PFH3"/>
<evidence type="ECO:0000256" key="3">
    <source>
        <dbReference type="ARBA" id="ARBA00029872"/>
    </source>
</evidence>
<dbReference type="Gene3D" id="1.25.40.1040">
    <property type="match status" value="1"/>
</dbReference>
<dbReference type="Pfam" id="PF09797">
    <property type="entry name" value="NatB_MDM20"/>
    <property type="match status" value="1"/>
</dbReference>
<dbReference type="InterPro" id="IPR019183">
    <property type="entry name" value="NAA25_NatB_aux_su"/>
</dbReference>
<dbReference type="InterPro" id="IPR011990">
    <property type="entry name" value="TPR-like_helical_dom_sf"/>
</dbReference>
<gene>
    <name evidence="5" type="ORF">Cfor_06244</name>
</gene>
<dbReference type="PANTHER" id="PTHR22767:SF3">
    <property type="entry name" value="N-ALPHA-ACETYLTRANSFERASE 25, NATB AUXILIARY SUBUNIT"/>
    <property type="match status" value="1"/>
</dbReference>
<feature type="compositionally biased region" description="Low complexity" evidence="4">
    <location>
        <begin position="860"/>
        <end position="872"/>
    </location>
</feature>
<dbReference type="InParanoid" id="A0A6L2PFH3"/>
<dbReference type="Proteomes" id="UP000502823">
    <property type="component" value="Unassembled WGS sequence"/>
</dbReference>
<evidence type="ECO:0000256" key="2">
    <source>
        <dbReference type="ARBA" id="ARBA00022803"/>
    </source>
</evidence>
<feature type="region of interest" description="Disordered" evidence="4">
    <location>
        <begin position="849"/>
        <end position="872"/>
    </location>
</feature>
<keyword evidence="2" id="KW-0802">TPR repeat</keyword>
<evidence type="ECO:0000313" key="6">
    <source>
        <dbReference type="Proteomes" id="UP000502823"/>
    </source>
</evidence>
<dbReference type="EMBL" id="BLKM01000099">
    <property type="protein sequence ID" value="GFG28867.1"/>
    <property type="molecule type" value="Genomic_DNA"/>
</dbReference>
<name>A0A6L2PFH3_COPFO</name>
<dbReference type="GO" id="GO:0031416">
    <property type="term" value="C:NatB complex"/>
    <property type="evidence" value="ECO:0007669"/>
    <property type="project" value="TreeGrafter"/>
</dbReference>
<comment type="caution">
    <text evidence="5">The sequence shown here is derived from an EMBL/GenBank/DDBJ whole genome shotgun (WGS) entry which is preliminary data.</text>
</comment>
<dbReference type="FunCoup" id="A0A6L2PFH3">
    <property type="interactions" value="1894"/>
</dbReference>
<reference evidence="6" key="1">
    <citation type="submission" date="2020-01" db="EMBL/GenBank/DDBJ databases">
        <title>Draft genome sequence of the Termite Coptotermes fromosanus.</title>
        <authorList>
            <person name="Itakura S."/>
            <person name="Yosikawa Y."/>
            <person name="Umezawa K."/>
        </authorList>
    </citation>
    <scope>NUCLEOTIDE SEQUENCE [LARGE SCALE GENOMIC DNA]</scope>
</reference>
<evidence type="ECO:0000256" key="1">
    <source>
        <dbReference type="ARBA" id="ARBA00006298"/>
    </source>
</evidence>
<dbReference type="SUPFAM" id="SSF48452">
    <property type="entry name" value="TPR-like"/>
    <property type="match status" value="1"/>
</dbReference>
<keyword evidence="6" id="KW-1185">Reference proteome</keyword>
<comment type="similarity">
    <text evidence="1">Belongs to the MDM20/NAA25 family.</text>
</comment>
<accession>A0A6L2PFH3</accession>
<evidence type="ECO:0000313" key="5">
    <source>
        <dbReference type="EMBL" id="GFG28867.1"/>
    </source>
</evidence>
<dbReference type="OrthoDB" id="1874341at2759"/>